<dbReference type="Pfam" id="PF00190">
    <property type="entry name" value="Cupin_1"/>
    <property type="match status" value="1"/>
</dbReference>
<dbReference type="HOGENOM" id="CLU_081245_1_0_9"/>
<dbReference type="KEGG" id="bmeg:BG04_3465"/>
<protein>
    <submittedName>
        <fullName evidence="1">Cupin family protein</fullName>
    </submittedName>
</protein>
<dbReference type="InterPro" id="IPR014710">
    <property type="entry name" value="RmlC-like_jellyroll"/>
</dbReference>
<dbReference type="SUPFAM" id="SSF51182">
    <property type="entry name" value="RmlC-like cupins"/>
    <property type="match status" value="1"/>
</dbReference>
<sequence>MSKSGFVPDNSNIKKSSGTPNLSVNYKQNVLFKRNDQNIAYQLTSTQLPAMLGGAFVDLYMTKGHMREPHWHPNAWELDVVVSGEVQVSVLDPDTSSMHNYRIKEGEVVFIPMGWWHWIEPLSEEAHLHLFFNNDQFESTEGSDVLRLTPPVVFQKAYGVSASEVAEAIAPITDTVIIGPPESKQYYKMKQANEYKSDGNDERIIVKINEKILASEEGQDV</sequence>
<dbReference type="PANTHER" id="PTHR31189">
    <property type="entry name" value="OS03G0336100 PROTEIN-RELATED"/>
    <property type="match status" value="1"/>
</dbReference>
<organism evidence="1 2">
    <name type="scientific">Priestia megaterium (strain ATCC 14581 / DSM 32 / CCUG 1817 / JCM 2506 / NBRC 15308 / NCIMB 9376 / NCTC 10342 / NRRL B-14308 / VKM B-512 / Ford 19)</name>
    <name type="common">Bacillus megaterium</name>
    <dbReference type="NCBI Taxonomy" id="1348623"/>
    <lineage>
        <taxon>Bacteria</taxon>
        <taxon>Bacillati</taxon>
        <taxon>Bacillota</taxon>
        <taxon>Bacilli</taxon>
        <taxon>Bacillales</taxon>
        <taxon>Bacillaceae</taxon>
        <taxon>Priestia</taxon>
    </lineage>
</organism>
<name>A0A0B6ATL5_PRIM2</name>
<dbReference type="InterPro" id="IPR050253">
    <property type="entry name" value="Seed_Storage-Functional"/>
</dbReference>
<dbReference type="Gene3D" id="2.60.120.10">
    <property type="entry name" value="Jelly Rolls"/>
    <property type="match status" value="1"/>
</dbReference>
<evidence type="ECO:0000313" key="2">
    <source>
        <dbReference type="Proteomes" id="UP000031829"/>
    </source>
</evidence>
<reference evidence="1 2" key="1">
    <citation type="journal article" date="2015" name="Genome Announc.">
        <title>Complete genome sequences for 35 biothreat assay-relevant bacillus species.</title>
        <authorList>
            <person name="Johnson S.L."/>
            <person name="Daligault H.E."/>
            <person name="Davenport K.W."/>
            <person name="Jaissle J."/>
            <person name="Frey K.G."/>
            <person name="Ladner J.T."/>
            <person name="Broomall S.M."/>
            <person name="Bishop-Lilly K.A."/>
            <person name="Bruce D.C."/>
            <person name="Gibbons H.S."/>
            <person name="Coyne S.R."/>
            <person name="Lo C.C."/>
            <person name="Meincke L."/>
            <person name="Munk A.C."/>
            <person name="Koroleva G.I."/>
            <person name="Rosenzweig C.N."/>
            <person name="Palacios G.F."/>
            <person name="Redden C.L."/>
            <person name="Minogue T.D."/>
            <person name="Chain P.S."/>
        </authorList>
    </citation>
    <scope>NUCLEOTIDE SEQUENCE [LARGE SCALE GENOMIC DNA]</scope>
    <source>
        <strain evidence="2">ATCC 14581 / DSM 32 / JCM 2506 / NBRC 15308 / NCIMB 9376 / NCTC 10342 / NRRL B-14308 / VKM B-512</strain>
    </source>
</reference>
<dbReference type="AlphaFoldDB" id="A0A0B6ATL5"/>
<dbReference type="RefSeq" id="WP_034653669.1">
    <property type="nucleotide sequence ID" value="NZ_BCVB01000003.1"/>
</dbReference>
<dbReference type="PANTHER" id="PTHR31189:SF7">
    <property type="entry name" value="OS03G0197300 PROTEIN"/>
    <property type="match status" value="1"/>
</dbReference>
<accession>A0A0B6ATL5</accession>
<gene>
    <name evidence="1" type="ORF">BG04_3465</name>
</gene>
<dbReference type="EMBL" id="CP009920">
    <property type="protein sequence ID" value="AJI24462.1"/>
    <property type="molecule type" value="Genomic_DNA"/>
</dbReference>
<evidence type="ECO:0000313" key="1">
    <source>
        <dbReference type="EMBL" id="AJI24462.1"/>
    </source>
</evidence>
<dbReference type="Proteomes" id="UP000031829">
    <property type="component" value="Chromosome"/>
</dbReference>
<dbReference type="InterPro" id="IPR006045">
    <property type="entry name" value="Cupin_1"/>
</dbReference>
<dbReference type="GeneID" id="93641524"/>
<dbReference type="SMART" id="SM00835">
    <property type="entry name" value="Cupin_1"/>
    <property type="match status" value="1"/>
</dbReference>
<dbReference type="InterPro" id="IPR011051">
    <property type="entry name" value="RmlC_Cupin_sf"/>
</dbReference>
<proteinExistence type="predicted"/>
<dbReference type="CDD" id="cd20306">
    <property type="entry name" value="cupin_OxDC-like"/>
    <property type="match status" value="1"/>
</dbReference>